<reference evidence="3 4" key="1">
    <citation type="submission" date="2016-10" db="EMBL/GenBank/DDBJ databases">
        <title>Lutibacter sp. LPB0138, isolated from marine gastropod.</title>
        <authorList>
            <person name="Kim E."/>
            <person name="Yi H."/>
        </authorList>
    </citation>
    <scope>NUCLEOTIDE SEQUENCE [LARGE SCALE GENOMIC DNA]</scope>
    <source>
        <strain evidence="3 4">LPB0138</strain>
    </source>
</reference>
<dbReference type="GO" id="GO:0000166">
    <property type="term" value="F:nucleotide binding"/>
    <property type="evidence" value="ECO:0007669"/>
    <property type="project" value="InterPro"/>
</dbReference>
<dbReference type="PANTHER" id="PTHR43818">
    <property type="entry name" value="BCDNA.GH03377"/>
    <property type="match status" value="1"/>
</dbReference>
<dbReference type="OrthoDB" id="726883at2"/>
<dbReference type="Pfam" id="PF01408">
    <property type="entry name" value="GFO_IDH_MocA"/>
    <property type="match status" value="1"/>
</dbReference>
<feature type="domain" description="Gfo/Idh/MocA-like oxidoreductase N-terminal" evidence="1">
    <location>
        <begin position="42"/>
        <end position="161"/>
    </location>
</feature>
<proteinExistence type="predicted"/>
<accession>A0A1D8PAB0</accession>
<evidence type="ECO:0000313" key="3">
    <source>
        <dbReference type="EMBL" id="AOW21522.1"/>
    </source>
</evidence>
<dbReference type="SUPFAM" id="SSF51735">
    <property type="entry name" value="NAD(P)-binding Rossmann-fold domains"/>
    <property type="match status" value="1"/>
</dbReference>
<name>A0A1D8PAB0_9FLAO</name>
<keyword evidence="4" id="KW-1185">Reference proteome</keyword>
<dbReference type="Proteomes" id="UP000176050">
    <property type="component" value="Chromosome"/>
</dbReference>
<dbReference type="InterPro" id="IPR036291">
    <property type="entry name" value="NAD(P)-bd_dom_sf"/>
</dbReference>
<dbReference type="Gene3D" id="3.30.360.10">
    <property type="entry name" value="Dihydrodipicolinate Reductase, domain 2"/>
    <property type="match status" value="1"/>
</dbReference>
<dbReference type="InterPro" id="IPR019546">
    <property type="entry name" value="TAT_signal_bac_arc"/>
</dbReference>
<dbReference type="KEGG" id="lul:LPB138_12905"/>
<feature type="domain" description="Gfo/Idh/MocA-like oxidoreductase bacterial type C-terminal" evidence="2">
    <location>
        <begin position="171"/>
        <end position="267"/>
    </location>
</feature>
<dbReference type="RefSeq" id="WP_070237682.1">
    <property type="nucleotide sequence ID" value="NZ_CP017478.1"/>
</dbReference>
<dbReference type="PANTHER" id="PTHR43818:SF10">
    <property type="entry name" value="NADH-DEPENDENT DEHYDROGENASE-RELATED"/>
    <property type="match status" value="1"/>
</dbReference>
<organism evidence="3 4">
    <name type="scientific">Urechidicola croceus</name>
    <dbReference type="NCBI Taxonomy" id="1850246"/>
    <lineage>
        <taxon>Bacteria</taxon>
        <taxon>Pseudomonadati</taxon>
        <taxon>Bacteroidota</taxon>
        <taxon>Flavobacteriia</taxon>
        <taxon>Flavobacteriales</taxon>
        <taxon>Flavobacteriaceae</taxon>
        <taxon>Urechidicola</taxon>
    </lineage>
</organism>
<sequence>MNSTSKNSRRNFIKKSAVAAVGFSIIPRHVLGKGFIAPSDKLNIAVIGGGGKGKSDALNAWNNGSNNITAICDVDWNMSKELMDKFTKAKKYKDFRKMLEKSSKDIDAITISTPDHTHAVAALASMQLGKHVYVQKPLTHNIKEARILTKAASTYKSVTQMGNQGASGDGVKQMTKWFDSGIIGSVNEVHVWTNRPVWPQGIPTPTEKVKMIDGLAWDSWIGPAEMVDYHPLYHPFKWRGWWNFGTGALGDMGCHLMDPPFRVLGLKYPTEVETSVGAIFTKDWNPDYYPESCPPSSRTQLTFEATEKNPIGLKMTWTDGGLRPFHPDLIPADHNIGDEDSSNGVIMMGEKGIMTCGTYGRNPKVYLNSGEIIEIPKSSLTNNLPENGHHIFWTEACKEGFGGQKHKDLTSSFDFAGPLTESLLIGNLAIRSYMTKTGKNSFEGRKKLLWDSKNMEITNFKKGNQFVSRDYRSGWSLK</sequence>
<dbReference type="InterPro" id="IPR043906">
    <property type="entry name" value="Gfo/Idh/MocA_OxRdtase_bact_C"/>
</dbReference>
<dbReference type="Gene3D" id="3.40.50.720">
    <property type="entry name" value="NAD(P)-binding Rossmann-like Domain"/>
    <property type="match status" value="1"/>
</dbReference>
<dbReference type="NCBIfam" id="TIGR01409">
    <property type="entry name" value="TAT_signal_seq"/>
    <property type="match status" value="1"/>
</dbReference>
<evidence type="ECO:0000259" key="1">
    <source>
        <dbReference type="Pfam" id="PF01408"/>
    </source>
</evidence>
<dbReference type="AlphaFoldDB" id="A0A1D8PAB0"/>
<dbReference type="SUPFAM" id="SSF55347">
    <property type="entry name" value="Glyceraldehyde-3-phosphate dehydrogenase-like, C-terminal domain"/>
    <property type="match status" value="1"/>
</dbReference>
<gene>
    <name evidence="3" type="ORF">LPB138_12905</name>
</gene>
<dbReference type="EMBL" id="CP017478">
    <property type="protein sequence ID" value="AOW21522.1"/>
    <property type="molecule type" value="Genomic_DNA"/>
</dbReference>
<evidence type="ECO:0000259" key="2">
    <source>
        <dbReference type="Pfam" id="PF19051"/>
    </source>
</evidence>
<dbReference type="InterPro" id="IPR000683">
    <property type="entry name" value="Gfo/Idh/MocA-like_OxRdtase_N"/>
</dbReference>
<dbReference type="STRING" id="1850246.LPB138_12905"/>
<dbReference type="InterPro" id="IPR050463">
    <property type="entry name" value="Gfo/Idh/MocA_oxidrdct_glycsds"/>
</dbReference>
<evidence type="ECO:0000313" key="4">
    <source>
        <dbReference type="Proteomes" id="UP000176050"/>
    </source>
</evidence>
<protein>
    <submittedName>
        <fullName evidence="3">Oxidoreductase</fullName>
    </submittedName>
</protein>
<dbReference type="Pfam" id="PF19051">
    <property type="entry name" value="GFO_IDH_MocA_C2"/>
    <property type="match status" value="1"/>
</dbReference>